<dbReference type="GO" id="GO:0004252">
    <property type="term" value="F:serine-type endopeptidase activity"/>
    <property type="evidence" value="ECO:0007669"/>
    <property type="project" value="UniProtKB-UniRule"/>
</dbReference>
<feature type="active site" description="Charge relay system" evidence="5">
    <location>
        <position position="396"/>
    </location>
</feature>
<dbReference type="PANTHER" id="PTHR43399">
    <property type="entry name" value="SUBTILISIN-RELATED"/>
    <property type="match status" value="1"/>
</dbReference>
<keyword evidence="2 5" id="KW-0645">Protease</keyword>
<evidence type="ECO:0000256" key="3">
    <source>
        <dbReference type="ARBA" id="ARBA00022801"/>
    </source>
</evidence>
<dbReference type="EMBL" id="FJOG01000065">
    <property type="protein sequence ID" value="CZR69124.1"/>
    <property type="molecule type" value="Genomic_DNA"/>
</dbReference>
<dbReference type="GO" id="GO:0006508">
    <property type="term" value="P:proteolysis"/>
    <property type="evidence" value="ECO:0007669"/>
    <property type="project" value="UniProtKB-KW"/>
</dbReference>
<feature type="active site" description="Charge relay system" evidence="5">
    <location>
        <position position="562"/>
    </location>
</feature>
<feature type="region of interest" description="Disordered" evidence="6">
    <location>
        <begin position="294"/>
        <end position="318"/>
    </location>
</feature>
<reference evidence="8 9" key="1">
    <citation type="submission" date="2016-03" db="EMBL/GenBank/DDBJ databases">
        <authorList>
            <person name="Ploux O."/>
        </authorList>
    </citation>
    <scope>NUCLEOTIDE SEQUENCE [LARGE SCALE GENOMIC DNA]</scope>
    <source>
        <strain evidence="8 9">UAMH 11012</strain>
    </source>
</reference>
<evidence type="ECO:0000259" key="7">
    <source>
        <dbReference type="Pfam" id="PF00082"/>
    </source>
</evidence>
<sequence>MNTTQLTQLVRELHDHGHSTTDVSQAIQIACSKLQFNPYQIRERSKAIQALRRCREDKSKRPISNDFFWFALHTWAASNLSSLIVLEGSQSTKDQVEKIAIETIELIESKDVPLIWALNDQPKPQYGEDPKKYSGQDILAQLCLQLLQKNARLHLQSTLATCCLKFERATSESEWFEVLTSLIEGLPEVYIVVDLESMGRRNLGALSWPTAFKDIFVNLVARGIHSIVKVIISTCRPVATRDSSDIRVVQFPRQNSRIPHHRERYRSQHQNQKPSSVKDDRLWLDFVGKARKSKNARPVSENGDSGNEGDAMGAPMSKRRKRPSTWFDFMAEEFETCIDASRKEGPSSLSPRVKIAVLDTGADLFHPDIIDATQKGLVKYYDFVKNESSMSDLDGHGTHCTSLLLKFAPNAEIHIGRVFERSHAPASRLKTLATAIKYATETWNVDIISISLGFPKEDKDVVQEIRTAVCKSVLIFASAANNTCNEDKPIRFPARMKDVFCIFSADKDGIGSTFNPRPRNSRENFMFPGENIEGAWPLALAGEDPEMETLKERPYKRLSGTSCATPIAAAVAAGVLEFAWQGRETKILQVEELKRFDGMKTVFLEMLDEYKEGDACYHYVKPWIFIKTGRRKDIPALLSYIIEKKV</sequence>
<evidence type="ECO:0000256" key="6">
    <source>
        <dbReference type="SAM" id="MobiDB-lite"/>
    </source>
</evidence>
<dbReference type="InterPro" id="IPR015500">
    <property type="entry name" value="Peptidase_S8_subtilisin-rel"/>
</dbReference>
<dbReference type="PROSITE" id="PS51892">
    <property type="entry name" value="SUBTILASE"/>
    <property type="match status" value="1"/>
</dbReference>
<feature type="domain" description="Peptidase S8/S53" evidence="7">
    <location>
        <begin position="353"/>
        <end position="588"/>
    </location>
</feature>
<dbReference type="CDD" id="cd00306">
    <property type="entry name" value="Peptidases_S8_S53"/>
    <property type="match status" value="1"/>
</dbReference>
<dbReference type="Proteomes" id="UP000184330">
    <property type="component" value="Unassembled WGS sequence"/>
</dbReference>
<dbReference type="PRINTS" id="PR00723">
    <property type="entry name" value="SUBTILISIN"/>
</dbReference>
<accession>A0A1L7XVN8</accession>
<name>A0A1L7XVN8_9HELO</name>
<dbReference type="AlphaFoldDB" id="A0A1L7XVN8"/>
<dbReference type="Gene3D" id="3.40.50.200">
    <property type="entry name" value="Peptidase S8/S53 domain"/>
    <property type="match status" value="1"/>
</dbReference>
<dbReference type="SUPFAM" id="SSF52743">
    <property type="entry name" value="Subtilisin-like"/>
    <property type="match status" value="1"/>
</dbReference>
<comment type="similarity">
    <text evidence="1 5">Belongs to the peptidase S8 family.</text>
</comment>
<feature type="region of interest" description="Disordered" evidence="6">
    <location>
        <begin position="257"/>
        <end position="277"/>
    </location>
</feature>
<dbReference type="InterPro" id="IPR000209">
    <property type="entry name" value="Peptidase_S8/S53_dom"/>
</dbReference>
<feature type="active site" description="Charge relay system" evidence="5">
    <location>
        <position position="359"/>
    </location>
</feature>
<evidence type="ECO:0000256" key="5">
    <source>
        <dbReference type="PROSITE-ProRule" id="PRU01240"/>
    </source>
</evidence>
<keyword evidence="4 5" id="KW-0720">Serine protease</keyword>
<gene>
    <name evidence="8" type="ORF">PAC_19024</name>
</gene>
<dbReference type="PROSITE" id="PS00138">
    <property type="entry name" value="SUBTILASE_SER"/>
    <property type="match status" value="1"/>
</dbReference>
<evidence type="ECO:0000256" key="2">
    <source>
        <dbReference type="ARBA" id="ARBA00022670"/>
    </source>
</evidence>
<dbReference type="InterPro" id="IPR023828">
    <property type="entry name" value="Peptidase_S8_Ser-AS"/>
</dbReference>
<organism evidence="8 9">
    <name type="scientific">Phialocephala subalpina</name>
    <dbReference type="NCBI Taxonomy" id="576137"/>
    <lineage>
        <taxon>Eukaryota</taxon>
        <taxon>Fungi</taxon>
        <taxon>Dikarya</taxon>
        <taxon>Ascomycota</taxon>
        <taxon>Pezizomycotina</taxon>
        <taxon>Leotiomycetes</taxon>
        <taxon>Helotiales</taxon>
        <taxon>Mollisiaceae</taxon>
        <taxon>Phialocephala</taxon>
        <taxon>Phialocephala fortinii species complex</taxon>
    </lineage>
</organism>
<proteinExistence type="inferred from homology"/>
<evidence type="ECO:0000313" key="8">
    <source>
        <dbReference type="EMBL" id="CZR69124.1"/>
    </source>
</evidence>
<keyword evidence="3 5" id="KW-0378">Hydrolase</keyword>
<dbReference type="InterPro" id="IPR051048">
    <property type="entry name" value="Peptidase_S8/S53_subtilisin"/>
</dbReference>
<dbReference type="OrthoDB" id="206201at2759"/>
<dbReference type="InterPro" id="IPR036852">
    <property type="entry name" value="Peptidase_S8/S53_dom_sf"/>
</dbReference>
<dbReference type="Pfam" id="PF00082">
    <property type="entry name" value="Peptidase_S8"/>
    <property type="match status" value="1"/>
</dbReference>
<keyword evidence="9" id="KW-1185">Reference proteome</keyword>
<evidence type="ECO:0000256" key="1">
    <source>
        <dbReference type="ARBA" id="ARBA00011073"/>
    </source>
</evidence>
<evidence type="ECO:0000256" key="4">
    <source>
        <dbReference type="ARBA" id="ARBA00022825"/>
    </source>
</evidence>
<dbReference type="PANTHER" id="PTHR43399:SF4">
    <property type="entry name" value="CELL WALL-ASSOCIATED PROTEASE"/>
    <property type="match status" value="1"/>
</dbReference>
<evidence type="ECO:0000313" key="9">
    <source>
        <dbReference type="Proteomes" id="UP000184330"/>
    </source>
</evidence>
<protein>
    <recommendedName>
        <fullName evidence="7">Peptidase S8/S53 domain-containing protein</fullName>
    </recommendedName>
</protein>